<keyword evidence="1" id="KW-0802">TPR repeat</keyword>
<accession>A0A2P2E3T5</accession>
<dbReference type="PROSITE" id="PS51257">
    <property type="entry name" value="PROKAR_LIPOPROTEIN"/>
    <property type="match status" value="1"/>
</dbReference>
<dbReference type="SUPFAM" id="SSF81901">
    <property type="entry name" value="HCP-like"/>
    <property type="match status" value="1"/>
</dbReference>
<dbReference type="Gene3D" id="1.25.40.10">
    <property type="entry name" value="Tetratricopeptide repeat domain"/>
    <property type="match status" value="1"/>
</dbReference>
<proteinExistence type="predicted"/>
<feature type="repeat" description="TPR" evidence="1">
    <location>
        <begin position="140"/>
        <end position="173"/>
    </location>
</feature>
<dbReference type="AlphaFoldDB" id="A0A2P2E3T5"/>
<name>A0A2P2E3T5_9LEPT</name>
<dbReference type="PROSITE" id="PS50005">
    <property type="entry name" value="TPR"/>
    <property type="match status" value="1"/>
</dbReference>
<reference evidence="2 3" key="1">
    <citation type="submission" date="2018-02" db="EMBL/GenBank/DDBJ databases">
        <title>Novel Leptospira species isolated from soil and water in Japan.</title>
        <authorList>
            <person name="Nakao R."/>
            <person name="Masuzawa T."/>
        </authorList>
    </citation>
    <scope>NUCLEOTIDE SEQUENCE [LARGE SCALE GENOMIC DNA]</scope>
    <source>
        <strain evidence="2 3">YH101</strain>
    </source>
</reference>
<gene>
    <name evidence="2" type="ORF">LPTSP4_30750</name>
</gene>
<keyword evidence="3" id="KW-1185">Reference proteome</keyword>
<dbReference type="Proteomes" id="UP000245133">
    <property type="component" value="Unassembled WGS sequence"/>
</dbReference>
<sequence>MRGILLLICLTIFSCRYPVKNQERIEEDRGFLLPPETEDSYSCNQKGIRAAKDGKIEMAEAIWDDCVQTNPRSVLTHLNRLRLFFLLEEYETFKKKVQKEAPEFQNPTYLAILRDLEEKYRLEEQVVLLDGLSRVKGWELYAYQELAEYYQNQGNINYAVSYWNQILEVNPFHEDALYGMVEIQIIQQKWYSVLDYAKSISVVAKKRKDYHYYFMKAYFELGEYSEAISWAVKATDQEKAQLSFLELWRDCLLLTQEDPKWDALLPHYRKLKELGYTIPESNFFPTKDTSGKELRKAMRSGRH</sequence>
<dbReference type="InterPro" id="IPR019734">
    <property type="entry name" value="TPR_rpt"/>
</dbReference>
<protein>
    <submittedName>
        <fullName evidence="2">Tetratricopeptide repeat protein</fullName>
    </submittedName>
</protein>
<organism evidence="2 3">
    <name type="scientific">Leptospira ryugenii</name>
    <dbReference type="NCBI Taxonomy" id="1917863"/>
    <lineage>
        <taxon>Bacteria</taxon>
        <taxon>Pseudomonadati</taxon>
        <taxon>Spirochaetota</taxon>
        <taxon>Spirochaetia</taxon>
        <taxon>Leptospirales</taxon>
        <taxon>Leptospiraceae</taxon>
        <taxon>Leptospira</taxon>
    </lineage>
</organism>
<dbReference type="InterPro" id="IPR011990">
    <property type="entry name" value="TPR-like_helical_dom_sf"/>
</dbReference>
<dbReference type="EMBL" id="BFBB01000008">
    <property type="protein sequence ID" value="GBF51537.1"/>
    <property type="molecule type" value="Genomic_DNA"/>
</dbReference>
<comment type="caution">
    <text evidence="2">The sequence shown here is derived from an EMBL/GenBank/DDBJ whole genome shotgun (WGS) entry which is preliminary data.</text>
</comment>
<dbReference type="RefSeq" id="WP_244594445.1">
    <property type="nucleotide sequence ID" value="NZ_BFBB01000008.1"/>
</dbReference>
<evidence type="ECO:0000256" key="1">
    <source>
        <dbReference type="PROSITE-ProRule" id="PRU00339"/>
    </source>
</evidence>
<evidence type="ECO:0000313" key="2">
    <source>
        <dbReference type="EMBL" id="GBF51537.1"/>
    </source>
</evidence>
<evidence type="ECO:0000313" key="3">
    <source>
        <dbReference type="Proteomes" id="UP000245133"/>
    </source>
</evidence>